<evidence type="ECO:0000256" key="8">
    <source>
        <dbReference type="RuleBase" id="RU363041"/>
    </source>
</evidence>
<dbReference type="Pfam" id="PF01925">
    <property type="entry name" value="TauE"/>
    <property type="match status" value="1"/>
</dbReference>
<evidence type="ECO:0000256" key="3">
    <source>
        <dbReference type="ARBA" id="ARBA00022448"/>
    </source>
</evidence>
<dbReference type="EMBL" id="SNXZ01000008">
    <property type="protein sequence ID" value="TDP91978.1"/>
    <property type="molecule type" value="Genomic_DNA"/>
</dbReference>
<dbReference type="AlphaFoldDB" id="A0A4V3CXX5"/>
<feature type="transmembrane region" description="Helical" evidence="8">
    <location>
        <begin position="125"/>
        <end position="150"/>
    </location>
</feature>
<keyword evidence="5 8" id="KW-0812">Transmembrane</keyword>
<sequence>MSVQLLLVAGLIMLAGALVQGVVGYGLNLLAGPLMALIDPALVPVPLLLVACGNAVMSATRERGHIEWRNVWWALGGRIPGNILGVLAIALLPARGFNLAVGLSVLVCVGLSLITWTPKLNRHSLVVAGTASGAFGTTSAIGGPPIALLYQNEEGPTVRATLGVYFLLSSVSSLVTLLVVGEVKVEHLWIALLLVPFMAVGFLLSSPLRKFVEGPRLRTGILAVAGLAAVVLVGKSVL</sequence>
<feature type="transmembrane region" description="Helical" evidence="8">
    <location>
        <begin position="162"/>
        <end position="181"/>
    </location>
</feature>
<reference evidence="9 10" key="1">
    <citation type="submission" date="2019-03" db="EMBL/GenBank/DDBJ databases">
        <title>Genomic Encyclopedia of Type Strains, Phase IV (KMG-IV): sequencing the most valuable type-strain genomes for metagenomic binning, comparative biology and taxonomic classification.</title>
        <authorList>
            <person name="Goeker M."/>
        </authorList>
    </citation>
    <scope>NUCLEOTIDE SEQUENCE [LARGE SCALE GENOMIC DNA]</scope>
    <source>
        <strain evidence="9 10">DSM 45361</strain>
    </source>
</reference>
<keyword evidence="10" id="KW-1185">Reference proteome</keyword>
<evidence type="ECO:0000313" key="9">
    <source>
        <dbReference type="EMBL" id="TDP91978.1"/>
    </source>
</evidence>
<evidence type="ECO:0000256" key="7">
    <source>
        <dbReference type="ARBA" id="ARBA00023136"/>
    </source>
</evidence>
<organism evidence="9 10">
    <name type="scientific">Labedaea rhizosphaerae</name>
    <dbReference type="NCBI Taxonomy" id="598644"/>
    <lineage>
        <taxon>Bacteria</taxon>
        <taxon>Bacillati</taxon>
        <taxon>Actinomycetota</taxon>
        <taxon>Actinomycetes</taxon>
        <taxon>Pseudonocardiales</taxon>
        <taxon>Pseudonocardiaceae</taxon>
        <taxon>Labedaea</taxon>
    </lineage>
</organism>
<dbReference type="InterPro" id="IPR052017">
    <property type="entry name" value="TSUP"/>
</dbReference>
<evidence type="ECO:0000313" key="10">
    <source>
        <dbReference type="Proteomes" id="UP000295444"/>
    </source>
</evidence>
<proteinExistence type="inferred from homology"/>
<keyword evidence="6 8" id="KW-1133">Transmembrane helix</keyword>
<keyword evidence="7 8" id="KW-0472">Membrane</keyword>
<dbReference type="Proteomes" id="UP000295444">
    <property type="component" value="Unassembled WGS sequence"/>
</dbReference>
<evidence type="ECO:0000256" key="6">
    <source>
        <dbReference type="ARBA" id="ARBA00022989"/>
    </source>
</evidence>
<feature type="transmembrane region" description="Helical" evidence="8">
    <location>
        <begin position="37"/>
        <end position="59"/>
    </location>
</feature>
<feature type="transmembrane region" description="Helical" evidence="8">
    <location>
        <begin position="217"/>
        <end position="234"/>
    </location>
</feature>
<feature type="transmembrane region" description="Helical" evidence="8">
    <location>
        <begin position="188"/>
        <end position="205"/>
    </location>
</feature>
<keyword evidence="3" id="KW-0813">Transport</keyword>
<gene>
    <name evidence="9" type="ORF">EV186_108191</name>
</gene>
<accession>A0A4V3CXX5</accession>
<evidence type="ECO:0000256" key="4">
    <source>
        <dbReference type="ARBA" id="ARBA00022475"/>
    </source>
</evidence>
<dbReference type="GO" id="GO:0005886">
    <property type="term" value="C:plasma membrane"/>
    <property type="evidence" value="ECO:0007669"/>
    <property type="project" value="UniProtKB-SubCell"/>
</dbReference>
<comment type="caution">
    <text evidence="9">The sequence shown here is derived from an EMBL/GenBank/DDBJ whole genome shotgun (WGS) entry which is preliminary data.</text>
</comment>
<comment type="subcellular location">
    <subcellularLocation>
        <location evidence="1 8">Cell membrane</location>
        <topology evidence="1 8">Multi-pass membrane protein</topology>
    </subcellularLocation>
</comment>
<name>A0A4V3CXX5_LABRH</name>
<keyword evidence="4 8" id="KW-1003">Cell membrane</keyword>
<dbReference type="PANTHER" id="PTHR30269">
    <property type="entry name" value="TRANSMEMBRANE PROTEIN YFCA"/>
    <property type="match status" value="1"/>
</dbReference>
<feature type="transmembrane region" description="Helical" evidence="8">
    <location>
        <begin position="97"/>
        <end position="116"/>
    </location>
</feature>
<protein>
    <recommendedName>
        <fullName evidence="8">Probable membrane transporter protein</fullName>
    </recommendedName>
</protein>
<dbReference type="RefSeq" id="WP_341815913.1">
    <property type="nucleotide sequence ID" value="NZ_SNXZ01000008.1"/>
</dbReference>
<evidence type="ECO:0000256" key="5">
    <source>
        <dbReference type="ARBA" id="ARBA00022692"/>
    </source>
</evidence>
<comment type="similarity">
    <text evidence="2 8">Belongs to the 4-toluene sulfonate uptake permease (TSUP) (TC 2.A.102) family.</text>
</comment>
<evidence type="ECO:0000256" key="2">
    <source>
        <dbReference type="ARBA" id="ARBA00009142"/>
    </source>
</evidence>
<dbReference type="InterPro" id="IPR002781">
    <property type="entry name" value="TM_pro_TauE-like"/>
</dbReference>
<feature type="transmembrane region" description="Helical" evidence="8">
    <location>
        <begin position="71"/>
        <end position="91"/>
    </location>
</feature>
<evidence type="ECO:0000256" key="1">
    <source>
        <dbReference type="ARBA" id="ARBA00004651"/>
    </source>
</evidence>
<dbReference type="PANTHER" id="PTHR30269:SF37">
    <property type="entry name" value="MEMBRANE TRANSPORTER PROTEIN"/>
    <property type="match status" value="1"/>
</dbReference>